<geneLocation type="plasmid" evidence="2 3">
    <name>unnamed1</name>
</geneLocation>
<accession>A0ABZ1WLZ6</accession>
<proteinExistence type="predicted"/>
<keyword evidence="3" id="KW-1185">Reference proteome</keyword>
<dbReference type="PANTHER" id="PTHR30336">
    <property type="entry name" value="INNER MEMBRANE PROTEIN, PROBABLE PERMEASE"/>
    <property type="match status" value="1"/>
</dbReference>
<dbReference type="Pfam" id="PF02698">
    <property type="entry name" value="DUF218"/>
    <property type="match status" value="1"/>
</dbReference>
<dbReference type="Gene3D" id="3.40.50.620">
    <property type="entry name" value="HUPs"/>
    <property type="match status" value="1"/>
</dbReference>
<evidence type="ECO:0000313" key="3">
    <source>
        <dbReference type="Proteomes" id="UP001432014"/>
    </source>
</evidence>
<dbReference type="RefSeq" id="WP_329501472.1">
    <property type="nucleotide sequence ID" value="NZ_CP108461.1"/>
</dbReference>
<dbReference type="InterPro" id="IPR051599">
    <property type="entry name" value="Cell_Envelope_Assoc"/>
</dbReference>
<dbReference type="InterPro" id="IPR003848">
    <property type="entry name" value="DUF218"/>
</dbReference>
<dbReference type="InterPro" id="IPR014729">
    <property type="entry name" value="Rossmann-like_a/b/a_fold"/>
</dbReference>
<dbReference type="CDD" id="cd06259">
    <property type="entry name" value="YdcF-like"/>
    <property type="match status" value="1"/>
</dbReference>
<dbReference type="PANTHER" id="PTHR30336:SF20">
    <property type="entry name" value="DUF218 DOMAIN-CONTAINING PROTEIN"/>
    <property type="match status" value="1"/>
</dbReference>
<name>A0ABZ1WLZ6_9ACTN</name>
<evidence type="ECO:0000313" key="2">
    <source>
        <dbReference type="EMBL" id="WUS61913.1"/>
    </source>
</evidence>
<dbReference type="Proteomes" id="UP001432014">
    <property type="component" value="Plasmid unnamed1"/>
</dbReference>
<sequence length="221" mass="24327">MAQQRPDISQATWEDAQLLWDYHQMHHEIRPCSVIIGLGSHDLGVATTSAQLYRQGFAPLVVFSGANSPTTSGRFPRGEAVHYREHAMMLGVPSSAILLEPRATNTAENLSLSREVLAAAEVPVSSVLLVSKPYEQRRSFATARKIWPDVEIVCASEPMSLSEYANKIGTKTVVDMLVGTLQRLVEYPKRGFIISQEVPATAVSAYERLRACGFDSRVIPS</sequence>
<gene>
    <name evidence="2" type="ORF">OG469_41260</name>
</gene>
<keyword evidence="2" id="KW-0614">Plasmid</keyword>
<organism evidence="2 3">
    <name type="scientific">Kitasatospora herbaricolor</name>
    <dbReference type="NCBI Taxonomy" id="68217"/>
    <lineage>
        <taxon>Bacteria</taxon>
        <taxon>Bacillati</taxon>
        <taxon>Actinomycetota</taxon>
        <taxon>Actinomycetes</taxon>
        <taxon>Kitasatosporales</taxon>
        <taxon>Streptomycetaceae</taxon>
        <taxon>Kitasatospora</taxon>
    </lineage>
</organism>
<protein>
    <submittedName>
        <fullName evidence="2">YdcF family protein</fullName>
    </submittedName>
</protein>
<dbReference type="EMBL" id="CP108483">
    <property type="protein sequence ID" value="WUS61913.1"/>
    <property type="molecule type" value="Genomic_DNA"/>
</dbReference>
<evidence type="ECO:0000259" key="1">
    <source>
        <dbReference type="Pfam" id="PF02698"/>
    </source>
</evidence>
<feature type="domain" description="DUF218" evidence="1">
    <location>
        <begin position="35"/>
        <end position="149"/>
    </location>
</feature>
<reference evidence="2 3" key="1">
    <citation type="submission" date="2022-10" db="EMBL/GenBank/DDBJ databases">
        <title>The complete genomes of actinobacterial strains from the NBC collection.</title>
        <authorList>
            <person name="Joergensen T.S."/>
            <person name="Alvarez Arevalo M."/>
            <person name="Sterndorff E.B."/>
            <person name="Faurdal D."/>
            <person name="Vuksanovic O."/>
            <person name="Mourched A.-S."/>
            <person name="Charusanti P."/>
            <person name="Shaw S."/>
            <person name="Blin K."/>
            <person name="Weber T."/>
        </authorList>
    </citation>
    <scope>NUCLEOTIDE SEQUENCE [LARGE SCALE GENOMIC DNA]</scope>
    <source>
        <strain evidence="2 3">NBC_01247</strain>
        <plasmid evidence="2 3">unnamed1</plasmid>
    </source>
</reference>